<dbReference type="OrthoDB" id="10260794at2759"/>
<dbReference type="OMA" id="IEWFDCD"/>
<accession>Q6BJ10</accession>
<name>Q6BJ10_DEBHA</name>
<evidence type="ECO:0000259" key="2">
    <source>
        <dbReference type="SMART" id="SM00581"/>
    </source>
</evidence>
<dbReference type="FunCoup" id="Q6BJ10">
    <property type="interactions" value="233"/>
</dbReference>
<dbReference type="Pfam" id="PF04037">
    <property type="entry name" value="DUF382"/>
    <property type="match status" value="1"/>
</dbReference>
<feature type="region of interest" description="Disordered" evidence="1">
    <location>
        <begin position="340"/>
        <end position="474"/>
    </location>
</feature>
<feature type="compositionally biased region" description="Basic and acidic residues" evidence="1">
    <location>
        <begin position="19"/>
        <end position="55"/>
    </location>
</feature>
<dbReference type="eggNOG" id="KOG2330">
    <property type="taxonomic scope" value="Eukaryota"/>
</dbReference>
<feature type="compositionally biased region" description="Acidic residues" evidence="1">
    <location>
        <begin position="92"/>
        <end position="112"/>
    </location>
</feature>
<dbReference type="GO" id="GO:0005686">
    <property type="term" value="C:U2 snRNP"/>
    <property type="evidence" value="ECO:0007669"/>
    <property type="project" value="EnsemblFungi"/>
</dbReference>
<dbReference type="GO" id="GO:0071014">
    <property type="term" value="C:post-mRNA release spliceosomal complex"/>
    <property type="evidence" value="ECO:0007669"/>
    <property type="project" value="EnsemblFungi"/>
</dbReference>
<protein>
    <submittedName>
        <fullName evidence="3">DEHA2G06072p</fullName>
    </submittedName>
</protein>
<feature type="region of interest" description="Disordered" evidence="1">
    <location>
        <begin position="71"/>
        <end position="120"/>
    </location>
</feature>
<dbReference type="RefSeq" id="XP_461811.2">
    <property type="nucleotide sequence ID" value="XM_461811.1"/>
</dbReference>
<feature type="region of interest" description="Disordered" evidence="1">
    <location>
        <begin position="1"/>
        <end position="58"/>
    </location>
</feature>
<evidence type="ECO:0000313" key="3">
    <source>
        <dbReference type="EMBL" id="CAG90272.2"/>
    </source>
</evidence>
<feature type="compositionally biased region" description="Acidic residues" evidence="1">
    <location>
        <begin position="376"/>
        <end position="386"/>
    </location>
</feature>
<keyword evidence="4" id="KW-1185">Reference proteome</keyword>
<dbReference type="PANTHER" id="PTHR12785:SF6">
    <property type="entry name" value="SPLICING FACTOR 3B SUBUNIT 2"/>
    <property type="match status" value="1"/>
</dbReference>
<dbReference type="PANTHER" id="PTHR12785">
    <property type="entry name" value="SPLICING FACTOR 3B"/>
    <property type="match status" value="1"/>
</dbReference>
<feature type="compositionally biased region" description="Basic residues" evidence="1">
    <location>
        <begin position="1"/>
        <end position="18"/>
    </location>
</feature>
<sequence length="474" mass="54693">MAKQKRSKNQVRREKAKLRKVENTAEDTTQKLDKVPSDEKHSESEENAPPKHIEIESDPLFTQFQDVFNKFQGENNNVEPISTTERGQLLNESDENEIKDESNESDSDEEEEPLSKRQLRRRNKIPLATLKSSITRPQVVEWYDVDAHDPYMLVNIKSQPNVVQVPGHWSSKREYLSSRRGVEKQPFQLPKFIRDTGIQDMRNNDDSTLKQQQREKVQPKMGKLDIDYQKLHDAFFKFQSKPRLFGYGDIYFEGRETTDEYADEIAKIKPGVVSKTLRHALGMQDNAFSVPPPWLDIMINIGKPSAYANLLIPGLDMEYSNDGYKPVNFENELDMYKDDGERNSHWGNLEDAAESSTEGDESDEEAEENEQIRYTDEEDNIEDDDSGPEKVEITEFGGIKTRRKENVEPESTEPKQLYTVIKENKNNTGTELLGTEFGYDISNSSKQDKGKNHNNKEKSTQPDDMISESKNFKF</sequence>
<proteinExistence type="predicted"/>
<dbReference type="InterPro" id="IPR052584">
    <property type="entry name" value="U2_snRNP_Complex_Component"/>
</dbReference>
<dbReference type="VEuPathDB" id="FungiDB:DEHA2G06072g"/>
<organism evidence="3 4">
    <name type="scientific">Debaryomyces hansenii (strain ATCC 36239 / CBS 767 / BCRC 21394 / JCM 1990 / NBRC 0083 / IGC 2968)</name>
    <name type="common">Yeast</name>
    <name type="synonym">Torulaspora hansenii</name>
    <dbReference type="NCBI Taxonomy" id="284592"/>
    <lineage>
        <taxon>Eukaryota</taxon>
        <taxon>Fungi</taxon>
        <taxon>Dikarya</taxon>
        <taxon>Ascomycota</taxon>
        <taxon>Saccharomycotina</taxon>
        <taxon>Pichiomycetes</taxon>
        <taxon>Debaryomycetaceae</taxon>
        <taxon>Debaryomyces</taxon>
    </lineage>
</organism>
<dbReference type="AlphaFoldDB" id="Q6BJ10"/>
<dbReference type="HOGENOM" id="CLU_014435_2_0_1"/>
<dbReference type="InterPro" id="IPR006568">
    <property type="entry name" value="PSP_pro-rich"/>
</dbReference>
<feature type="domain" description="PSP proline-rich" evidence="2">
    <location>
        <begin position="265"/>
        <end position="321"/>
    </location>
</feature>
<dbReference type="InParanoid" id="Q6BJ10"/>
<feature type="compositionally biased region" description="Polar residues" evidence="1">
    <location>
        <begin position="71"/>
        <end position="86"/>
    </location>
</feature>
<dbReference type="KEGG" id="dha:DEHA2G06072g"/>
<dbReference type="InterPro" id="IPR007180">
    <property type="entry name" value="DUF382"/>
</dbReference>
<feature type="compositionally biased region" description="Basic and acidic residues" evidence="1">
    <location>
        <begin position="446"/>
        <end position="461"/>
    </location>
</feature>
<gene>
    <name evidence="3" type="ordered locus">DEHA2G06072g</name>
</gene>
<evidence type="ECO:0000256" key="1">
    <source>
        <dbReference type="SAM" id="MobiDB-lite"/>
    </source>
</evidence>
<feature type="compositionally biased region" description="Acidic residues" evidence="1">
    <location>
        <begin position="351"/>
        <end position="369"/>
    </location>
</feature>
<dbReference type="Proteomes" id="UP000000599">
    <property type="component" value="Chromosome G"/>
</dbReference>
<dbReference type="Pfam" id="PF04046">
    <property type="entry name" value="PSP"/>
    <property type="match status" value="1"/>
</dbReference>
<dbReference type="SMART" id="SM00581">
    <property type="entry name" value="PSP"/>
    <property type="match status" value="1"/>
</dbReference>
<reference evidence="3 4" key="1">
    <citation type="journal article" date="2004" name="Nature">
        <title>Genome evolution in yeasts.</title>
        <authorList>
            <consortium name="Genolevures"/>
            <person name="Dujon B."/>
            <person name="Sherman D."/>
            <person name="Fischer G."/>
            <person name="Durrens P."/>
            <person name="Casaregola S."/>
            <person name="Lafontaine I."/>
            <person name="de Montigny J."/>
            <person name="Marck C."/>
            <person name="Neuveglise C."/>
            <person name="Talla E."/>
            <person name="Goffard N."/>
            <person name="Frangeul L."/>
            <person name="Aigle M."/>
            <person name="Anthouard V."/>
            <person name="Babour A."/>
            <person name="Barbe V."/>
            <person name="Barnay S."/>
            <person name="Blanchin S."/>
            <person name="Beckerich J.M."/>
            <person name="Beyne E."/>
            <person name="Bleykasten C."/>
            <person name="Boisrame A."/>
            <person name="Boyer J."/>
            <person name="Cattolico L."/>
            <person name="Confanioleri F."/>
            <person name="de Daruvar A."/>
            <person name="Despons L."/>
            <person name="Fabre E."/>
            <person name="Fairhead C."/>
            <person name="Ferry-Dumazet H."/>
            <person name="Groppi A."/>
            <person name="Hantraye F."/>
            <person name="Hennequin C."/>
            <person name="Jauniaux N."/>
            <person name="Joyet P."/>
            <person name="Kachouri R."/>
            <person name="Kerrest A."/>
            <person name="Koszul R."/>
            <person name="Lemaire M."/>
            <person name="Lesur I."/>
            <person name="Ma L."/>
            <person name="Muller H."/>
            <person name="Nicaud J.M."/>
            <person name="Nikolski M."/>
            <person name="Oztas S."/>
            <person name="Ozier-Kalogeropoulos O."/>
            <person name="Pellenz S."/>
            <person name="Potier S."/>
            <person name="Richard G.F."/>
            <person name="Straub M.L."/>
            <person name="Suleau A."/>
            <person name="Swennene D."/>
            <person name="Tekaia F."/>
            <person name="Wesolowski-Louvel M."/>
            <person name="Westhof E."/>
            <person name="Wirth B."/>
            <person name="Zeniou-Meyer M."/>
            <person name="Zivanovic I."/>
            <person name="Bolotin-Fukuhara M."/>
            <person name="Thierry A."/>
            <person name="Bouchier C."/>
            <person name="Caudron B."/>
            <person name="Scarpelli C."/>
            <person name="Gaillardin C."/>
            <person name="Weissenbach J."/>
            <person name="Wincker P."/>
            <person name="Souciet J.L."/>
        </authorList>
    </citation>
    <scope>NUCLEOTIDE SEQUENCE [LARGE SCALE GENOMIC DNA]</scope>
    <source>
        <strain evidence="4">ATCC 36239 / CBS 767 / BCRC 21394 / JCM 1990 / NBRC 0083 / IGC 2968</strain>
    </source>
</reference>
<evidence type="ECO:0000313" key="4">
    <source>
        <dbReference type="Proteomes" id="UP000000599"/>
    </source>
</evidence>
<dbReference type="STRING" id="284592.Q6BJ10"/>
<dbReference type="GeneID" id="2904690"/>
<dbReference type="EMBL" id="CR382139">
    <property type="protein sequence ID" value="CAG90272.2"/>
    <property type="molecule type" value="Genomic_DNA"/>
</dbReference>